<keyword evidence="2" id="KW-1185">Reference proteome</keyword>
<sequence>MPNRKAVVDALVQDVVGPGHHFNGARGEVVTMPTETYEDVQDAMAAILERVAVAVDWRRLLVEASWRHMTVHPDHKEDLARYWSEAENVCGECLAEALLQQRTGAPDWDREPSVEMEHQAVDWAAVVARALEHRRGTIRHEYRTPHRAR</sequence>
<reference evidence="1 2" key="1">
    <citation type="submission" date="2024-10" db="EMBL/GenBank/DDBJ databases">
        <title>The Natural Products Discovery Center: Release of the First 8490 Sequenced Strains for Exploring Actinobacteria Biosynthetic Diversity.</title>
        <authorList>
            <person name="Kalkreuter E."/>
            <person name="Kautsar S.A."/>
            <person name="Yang D."/>
            <person name="Bader C.D."/>
            <person name="Teijaro C.N."/>
            <person name="Fluegel L."/>
            <person name="Davis C.M."/>
            <person name="Simpson J.R."/>
            <person name="Lauterbach L."/>
            <person name="Steele A.D."/>
            <person name="Gui C."/>
            <person name="Meng S."/>
            <person name="Li G."/>
            <person name="Viehrig K."/>
            <person name="Ye F."/>
            <person name="Su P."/>
            <person name="Kiefer A.F."/>
            <person name="Nichols A."/>
            <person name="Cepeda A.J."/>
            <person name="Yan W."/>
            <person name="Fan B."/>
            <person name="Jiang Y."/>
            <person name="Adhikari A."/>
            <person name="Zheng C.-J."/>
            <person name="Schuster L."/>
            <person name="Cowan T.M."/>
            <person name="Smanski M.J."/>
            <person name="Chevrette M.G."/>
            <person name="De Carvalho L.P.S."/>
            <person name="Shen B."/>
        </authorList>
    </citation>
    <scope>NUCLEOTIDE SEQUENCE [LARGE SCALE GENOMIC DNA]</scope>
    <source>
        <strain evidence="1 2">NPDC089932</strain>
    </source>
</reference>
<organism evidence="1 2">
    <name type="scientific">Streptomyces iakyrus</name>
    <dbReference type="NCBI Taxonomy" id="68219"/>
    <lineage>
        <taxon>Bacteria</taxon>
        <taxon>Bacillati</taxon>
        <taxon>Actinomycetota</taxon>
        <taxon>Actinomycetes</taxon>
        <taxon>Kitasatosporales</taxon>
        <taxon>Streptomycetaceae</taxon>
        <taxon>Streptomyces</taxon>
    </lineage>
</organism>
<evidence type="ECO:0000313" key="2">
    <source>
        <dbReference type="Proteomes" id="UP001617511"/>
    </source>
</evidence>
<evidence type="ECO:0000313" key="1">
    <source>
        <dbReference type="EMBL" id="MFJ4084983.1"/>
    </source>
</evidence>
<name>A0ABW8FSD4_9ACTN</name>
<protein>
    <submittedName>
        <fullName evidence="1">Uncharacterized protein</fullName>
    </submittedName>
</protein>
<dbReference type="Proteomes" id="UP001617511">
    <property type="component" value="Unassembled WGS sequence"/>
</dbReference>
<dbReference type="EMBL" id="JBIVGG010000022">
    <property type="protein sequence ID" value="MFJ4084983.1"/>
    <property type="molecule type" value="Genomic_DNA"/>
</dbReference>
<gene>
    <name evidence="1" type="ORF">ACIP2Z_39320</name>
</gene>
<proteinExistence type="predicted"/>
<accession>A0ABW8FSD4</accession>
<comment type="caution">
    <text evidence="1">The sequence shown here is derived from an EMBL/GenBank/DDBJ whole genome shotgun (WGS) entry which is preliminary data.</text>
</comment>
<dbReference type="RefSeq" id="WP_402076337.1">
    <property type="nucleotide sequence ID" value="NZ_JBIVGG010000022.1"/>
</dbReference>